<proteinExistence type="predicted"/>
<evidence type="ECO:0000313" key="4">
    <source>
        <dbReference type="Proteomes" id="UP000825935"/>
    </source>
</evidence>
<dbReference type="OrthoDB" id="185373at2759"/>
<dbReference type="InterPro" id="IPR046960">
    <property type="entry name" value="PPR_At4g14850-like_plant"/>
</dbReference>
<feature type="repeat" description="PPR" evidence="2">
    <location>
        <begin position="97"/>
        <end position="131"/>
    </location>
</feature>
<evidence type="ECO:0000256" key="1">
    <source>
        <dbReference type="ARBA" id="ARBA00022737"/>
    </source>
</evidence>
<dbReference type="FunFam" id="1.25.40.10:FF:000031">
    <property type="entry name" value="Pentatricopeptide repeat-containing protein mitochondrial"/>
    <property type="match status" value="2"/>
</dbReference>
<evidence type="ECO:0000313" key="3">
    <source>
        <dbReference type="EMBL" id="KAH7277339.1"/>
    </source>
</evidence>
<dbReference type="PROSITE" id="PS51375">
    <property type="entry name" value="PPR"/>
    <property type="match status" value="5"/>
</dbReference>
<evidence type="ECO:0000256" key="2">
    <source>
        <dbReference type="PROSITE-ProRule" id="PRU00708"/>
    </source>
</evidence>
<dbReference type="Pfam" id="PF01535">
    <property type="entry name" value="PPR"/>
    <property type="match status" value="4"/>
</dbReference>
<dbReference type="EMBL" id="CM035444">
    <property type="protein sequence ID" value="KAH7277338.1"/>
    <property type="molecule type" value="Genomic_DNA"/>
</dbReference>
<gene>
    <name evidence="3" type="ORF">KP509_39G045800</name>
</gene>
<dbReference type="EMBL" id="CM035444">
    <property type="protein sequence ID" value="KAH7277336.1"/>
    <property type="molecule type" value="Genomic_DNA"/>
</dbReference>
<keyword evidence="4" id="KW-1185">Reference proteome</keyword>
<feature type="repeat" description="PPR" evidence="2">
    <location>
        <begin position="400"/>
        <end position="434"/>
    </location>
</feature>
<dbReference type="PANTHER" id="PTHR47926:SF382">
    <property type="entry name" value="PENTACOTRIPEPTIDE-REPEAT REGION OF PRORP DOMAIN-CONTAINING PROTEIN"/>
    <property type="match status" value="1"/>
</dbReference>
<dbReference type="SUPFAM" id="SSF48452">
    <property type="entry name" value="TPR-like"/>
    <property type="match status" value="1"/>
</dbReference>
<dbReference type="EMBL" id="CM035444">
    <property type="protein sequence ID" value="KAH7277337.1"/>
    <property type="molecule type" value="Genomic_DNA"/>
</dbReference>
<reference evidence="3" key="1">
    <citation type="submission" date="2021-08" db="EMBL/GenBank/DDBJ databases">
        <title>WGS assembly of Ceratopteris richardii.</title>
        <authorList>
            <person name="Marchant D.B."/>
            <person name="Chen G."/>
            <person name="Jenkins J."/>
            <person name="Shu S."/>
            <person name="Leebens-Mack J."/>
            <person name="Grimwood J."/>
            <person name="Schmutz J."/>
            <person name="Soltis P."/>
            <person name="Soltis D."/>
            <person name="Chen Z.-H."/>
        </authorList>
    </citation>
    <scope>NUCLEOTIDE SEQUENCE</scope>
    <source>
        <strain evidence="3">Whitten #5841</strain>
        <tissue evidence="3">Leaf</tissue>
    </source>
</reference>
<dbReference type="Gene3D" id="1.25.40.10">
    <property type="entry name" value="Tetratricopeptide repeat domain"/>
    <property type="match status" value="6"/>
</dbReference>
<dbReference type="Pfam" id="PF13041">
    <property type="entry name" value="PPR_2"/>
    <property type="match status" value="5"/>
</dbReference>
<accession>A0A8T2Q108</accession>
<dbReference type="NCBIfam" id="TIGR00756">
    <property type="entry name" value="PPR"/>
    <property type="match status" value="6"/>
</dbReference>
<comment type="caution">
    <text evidence="3">The sequence shown here is derived from an EMBL/GenBank/DDBJ whole genome shotgun (WGS) entry which is preliminary data.</text>
</comment>
<sequence>MSKPRKSSCSQHSHGQSLGVLFSFLERTKTTNTQLAAILERCKKERDKLCAMRLHAHLWKKGLEKHKQLGNYLVALLVEVGHVDDAQKVFDELPYRSECSWNSLIKGYDRCGESQFALSLYEKMQKDGVCPSGYTYVPLLKACIKMKDLRRGKDLHADLSRKGLETSPFVVSTLIDMYSSFGLTEKAQEAFDKLESRNNVSWTALISGYTRNGYGKEALDCFEQMQAEGIHPDAAAYACTLKACSLMQDLNKGQKLHHAISKQKLEKNLVISNALVDMYAKCGKILKAQEIFEKLPVKDVVSWTSLISGFLQQGNSEDALHHYGMMQDKGILPDAATYVCALKACSALAAADRGLEIHVEVARKGLEANSLVGNTLVDMYASCGFMKKAEEIFDSLSSLDVVSWTALIDGYANQGQGREALVCFDCMQRKGIMPEPRTLVCVLKACGSVGAMDKGCEVHAAVKKNHLEGDLVVANALIDMYVKCGSLTKAQKVFDKLPVRDVISWTSLVLGYLHQGQNEKVLLFFERMKSDGIIPNSVTFLCVLHACSHAGLVEKGLLYFEAMDSDYGISPTLEHYSCMVDLLGRAGQLEKAVSLIFKMPFTPTIAIWDSVLAACQKWRNLELARLAFEHALLLNEKNVAAYVTMANIFADAGMEKEASEIEALRFRIGVT</sequence>
<dbReference type="InterPro" id="IPR011990">
    <property type="entry name" value="TPR-like_helical_dom_sf"/>
</dbReference>
<feature type="repeat" description="PPR" evidence="2">
    <location>
        <begin position="198"/>
        <end position="232"/>
    </location>
</feature>
<dbReference type="Proteomes" id="UP000825935">
    <property type="component" value="Chromosome 39"/>
</dbReference>
<dbReference type="FunFam" id="1.25.40.10:FF:000344">
    <property type="entry name" value="Pentatricopeptide repeat-containing protein"/>
    <property type="match status" value="1"/>
</dbReference>
<feature type="repeat" description="PPR" evidence="2">
    <location>
        <begin position="501"/>
        <end position="535"/>
    </location>
</feature>
<dbReference type="EMBL" id="CM035444">
    <property type="protein sequence ID" value="KAH7277335.1"/>
    <property type="molecule type" value="Genomic_DNA"/>
</dbReference>
<evidence type="ECO:0008006" key="5">
    <source>
        <dbReference type="Google" id="ProtNLM"/>
    </source>
</evidence>
<feature type="repeat" description="PPR" evidence="2">
    <location>
        <begin position="299"/>
        <end position="333"/>
    </location>
</feature>
<dbReference type="GO" id="GO:0003723">
    <property type="term" value="F:RNA binding"/>
    <property type="evidence" value="ECO:0007669"/>
    <property type="project" value="InterPro"/>
</dbReference>
<dbReference type="AlphaFoldDB" id="A0A8T2Q108"/>
<dbReference type="EMBL" id="CM035444">
    <property type="protein sequence ID" value="KAH7277339.1"/>
    <property type="molecule type" value="Genomic_DNA"/>
</dbReference>
<name>A0A8T2Q108_CERRI</name>
<dbReference type="FunFam" id="1.25.40.10:FF:001093">
    <property type="entry name" value="Pentatricopeptide repeat-containing protein At2g34400"/>
    <property type="match status" value="1"/>
</dbReference>
<dbReference type="PANTHER" id="PTHR47926">
    <property type="entry name" value="PENTATRICOPEPTIDE REPEAT-CONTAINING PROTEIN"/>
    <property type="match status" value="1"/>
</dbReference>
<organism evidence="3 4">
    <name type="scientific">Ceratopteris richardii</name>
    <name type="common">Triangle waterfern</name>
    <dbReference type="NCBI Taxonomy" id="49495"/>
    <lineage>
        <taxon>Eukaryota</taxon>
        <taxon>Viridiplantae</taxon>
        <taxon>Streptophyta</taxon>
        <taxon>Embryophyta</taxon>
        <taxon>Tracheophyta</taxon>
        <taxon>Polypodiopsida</taxon>
        <taxon>Polypodiidae</taxon>
        <taxon>Polypodiales</taxon>
        <taxon>Pteridineae</taxon>
        <taxon>Pteridaceae</taxon>
        <taxon>Parkerioideae</taxon>
        <taxon>Ceratopteris</taxon>
    </lineage>
</organism>
<dbReference type="InterPro" id="IPR002885">
    <property type="entry name" value="PPR_rpt"/>
</dbReference>
<protein>
    <recommendedName>
        <fullName evidence="5">Pentatricopeptide repeat-containing protein</fullName>
    </recommendedName>
</protein>
<keyword evidence="1" id="KW-0677">Repeat</keyword>
<dbReference type="EMBL" id="CM035444">
    <property type="protein sequence ID" value="KAH7277333.1"/>
    <property type="molecule type" value="Genomic_DNA"/>
</dbReference>
<dbReference type="GO" id="GO:0009451">
    <property type="term" value="P:RNA modification"/>
    <property type="evidence" value="ECO:0007669"/>
    <property type="project" value="InterPro"/>
</dbReference>